<proteinExistence type="predicted"/>
<dbReference type="Proteomes" id="UP000602510">
    <property type="component" value="Unassembled WGS sequence"/>
</dbReference>
<dbReference type="AlphaFoldDB" id="A0A833VUG9"/>
<comment type="caution">
    <text evidence="1">The sequence shown here is derived from an EMBL/GenBank/DDBJ whole genome shotgun (WGS) entry which is preliminary data.</text>
</comment>
<evidence type="ECO:0000313" key="2">
    <source>
        <dbReference type="Proteomes" id="UP000602510"/>
    </source>
</evidence>
<dbReference type="EMBL" id="WSZM01000854">
    <property type="protein sequence ID" value="KAF4029239.1"/>
    <property type="molecule type" value="Genomic_DNA"/>
</dbReference>
<organism evidence="1 2">
    <name type="scientific">Phytophthora infestans</name>
    <name type="common">Potato late blight agent</name>
    <name type="synonym">Botrytis infestans</name>
    <dbReference type="NCBI Taxonomy" id="4787"/>
    <lineage>
        <taxon>Eukaryota</taxon>
        <taxon>Sar</taxon>
        <taxon>Stramenopiles</taxon>
        <taxon>Oomycota</taxon>
        <taxon>Peronosporomycetes</taxon>
        <taxon>Peronosporales</taxon>
        <taxon>Peronosporaceae</taxon>
        <taxon>Phytophthora</taxon>
    </lineage>
</organism>
<protein>
    <submittedName>
        <fullName evidence="1">Uncharacterized protein</fullName>
    </submittedName>
</protein>
<name>A0A833VUG9_PHYIN</name>
<evidence type="ECO:0000313" key="1">
    <source>
        <dbReference type="EMBL" id="KAF4029239.1"/>
    </source>
</evidence>
<gene>
    <name evidence="1" type="ORF">GN244_ATG19042</name>
</gene>
<accession>A0A833VUG9</accession>
<reference evidence="1" key="1">
    <citation type="submission" date="2020-04" db="EMBL/GenBank/DDBJ databases">
        <title>Hybrid Assembly of Korean Phytophthora infestans isolates.</title>
        <authorList>
            <person name="Prokchorchik M."/>
            <person name="Lee Y."/>
            <person name="Seo J."/>
            <person name="Cho J.-H."/>
            <person name="Park Y.-E."/>
            <person name="Jang D.-C."/>
            <person name="Im J.-S."/>
            <person name="Choi J.-G."/>
            <person name="Park H.-J."/>
            <person name="Lee G.-B."/>
            <person name="Lee Y.-G."/>
            <person name="Hong S.-Y."/>
            <person name="Cho K."/>
            <person name="Sohn K.H."/>
        </authorList>
    </citation>
    <scope>NUCLEOTIDE SEQUENCE</scope>
    <source>
        <strain evidence="1">KR_1_A1</strain>
    </source>
</reference>
<sequence>MSDEVWDAAAPRASEARPAGLKMLLMEKVDSTLRLLHAATCELLETENHDELEHAMSRLLGYLHREIATPSEASVEPSVLTESPQIFLQWHKLQQAMQKPMNRRLWMLWVELGCTLAVLHCSDAEKKAESFAQLVTTSQPPRDCPTLRIHCDKENQVAYSCQLWDAVMVKPLSGASVSVVNDVSPRLIDTHLHLMTPAMREYEVAFIAIIATPLRRHIETTSTSNSLVAGIWLKYAAIKMGPVEITQNAASVALTALVLSALTSTGRDLDVTRYLETMRAATVDQLARGAFPQPHNPVAIVAFTLGLSCLDDTRPSTAVQLQSGNATLLCQFAVLRLVNLQLLSSHYKPYDDEAILDYQRQVQQRWETLVLDPTIADVHQYSLRMTEACIQEMVGFFKSSRESYLSFVDAVQSVLSPDLFRPNALNQPQRSTSSPDENLLPTAADIVAFIKQFYGIVAPLLQVLSSGHLVQAFVALSRIEFAREVCASPTANTSMQSVTQQLELNLEQATSPPDSIFAPILRSLVMQSTTSNSDIIPREMDIITGCQTLAVGLVMQRKLRILLFQCASLIDDALAVIFSGLYNAFDPVDAFAHRFLGVCLSHLGQFTPIFTVFPHYLQVTLAAFPANASPQDLTKACGAIFGSLFYSEALTMPSEQANEVVETTRRMVLWAIRRCCERSNELLALEDEVVTPAEDAPNATRRTDGLYLAGLVFELLKMAPLSALRACAMEVEQLLSRWRSSPRVLRQLKSSLFARISQNCEAEKRAWLAAWYIEVDEQYPTEISAQTSRL</sequence>
<keyword evidence="2" id="KW-1185">Reference proteome</keyword>